<dbReference type="Proteomes" id="UP001202479">
    <property type="component" value="Unassembled WGS sequence"/>
</dbReference>
<keyword evidence="2" id="KW-0732">Signal</keyword>
<accession>A0AAI9T1A6</accession>
<comment type="caution">
    <text evidence="3">The sequence shown here is derived from an EMBL/GenBank/DDBJ whole genome shotgun (WGS) entry which is preliminary data.</text>
</comment>
<dbReference type="RefSeq" id="XP_049182786.1">
    <property type="nucleotide sequence ID" value="XM_049322397.1"/>
</dbReference>
<feature type="signal peptide" evidence="2">
    <location>
        <begin position="1"/>
        <end position="17"/>
    </location>
</feature>
<keyword evidence="4" id="KW-1185">Reference proteome</keyword>
<sequence>MQLPATTLLAILATTSAATIKRAQQGDVVARQVIPERSLSVLSEFYKRGDEVDIEGLLAEINAYRNKRGEVDIELMERDYAIVTSVFSLINQTNLAPQVITYFITSETFKPIVINVTVSVIKSGIISLTALLEALVESGLAINVINDLIGDCELYISLFNIAAQIIGNLDINVASLISAGVSSLITRDDLQAAAFVESEKRDDDMGEIDNRASGIFDTIVVELLDSLYVSGLATSVVQEVLTNPAYITFATELVVRLLEEKLISITAIISALVESGLVNQLFSAFLNIDTLVTVAQTAFAAFSGDCGVTIDIGTVSTDTTTDTTSNEPAVAPDTEPSTGDDSTSGDSTGGSSSSSSGHSNSKSTTKKVVSKQVVSSPCKRSNIYY</sequence>
<name>A0AAI9T1A6_9ASCO</name>
<feature type="chain" id="PRO_5042562090" description="Opaque-phase-specific protein OP4" evidence="2">
    <location>
        <begin position="18"/>
        <end position="385"/>
    </location>
</feature>
<dbReference type="GeneID" id="73377746"/>
<feature type="region of interest" description="Disordered" evidence="1">
    <location>
        <begin position="317"/>
        <end position="385"/>
    </location>
</feature>
<dbReference type="EMBL" id="JAHUZD010000018">
    <property type="protein sequence ID" value="KAI3407041.2"/>
    <property type="molecule type" value="Genomic_DNA"/>
</dbReference>
<evidence type="ECO:0000313" key="3">
    <source>
        <dbReference type="EMBL" id="KAI3407041.2"/>
    </source>
</evidence>
<evidence type="ECO:0000313" key="4">
    <source>
        <dbReference type="Proteomes" id="UP001202479"/>
    </source>
</evidence>
<gene>
    <name evidence="3" type="ORF">KGF56_000129</name>
</gene>
<evidence type="ECO:0008006" key="5">
    <source>
        <dbReference type="Google" id="ProtNLM"/>
    </source>
</evidence>
<reference evidence="3" key="1">
    <citation type="journal article" date="2022" name="DNA Res.">
        <title>Genome analysis of five recently described species of the CUG-Ser clade uncovers Candida theae as a new hybrid lineage with pathogenic potential in the Candida parapsilosis species complex.</title>
        <authorList>
            <person name="Mixao V."/>
            <person name="Del Olmo V."/>
            <person name="Hegedusova E."/>
            <person name="Saus E."/>
            <person name="Pryszcz L."/>
            <person name="Cillingova A."/>
            <person name="Nosek J."/>
            <person name="Gabaldon T."/>
        </authorList>
    </citation>
    <scope>NUCLEOTIDE SEQUENCE</scope>
    <source>
        <strain evidence="3">CBS 10844</strain>
    </source>
</reference>
<organism evidence="3 4">
    <name type="scientific">Candida oxycetoniae</name>
    <dbReference type="NCBI Taxonomy" id="497107"/>
    <lineage>
        <taxon>Eukaryota</taxon>
        <taxon>Fungi</taxon>
        <taxon>Dikarya</taxon>
        <taxon>Ascomycota</taxon>
        <taxon>Saccharomycotina</taxon>
        <taxon>Pichiomycetes</taxon>
        <taxon>Debaryomycetaceae</taxon>
        <taxon>Candida/Lodderomyces clade</taxon>
        <taxon>Candida</taxon>
    </lineage>
</organism>
<feature type="compositionally biased region" description="Low complexity" evidence="1">
    <location>
        <begin position="337"/>
        <end position="363"/>
    </location>
</feature>
<protein>
    <recommendedName>
        <fullName evidence="5">Opaque-phase-specific protein OP4</fullName>
    </recommendedName>
</protein>
<evidence type="ECO:0000256" key="2">
    <source>
        <dbReference type="SAM" id="SignalP"/>
    </source>
</evidence>
<proteinExistence type="predicted"/>
<evidence type="ECO:0000256" key="1">
    <source>
        <dbReference type="SAM" id="MobiDB-lite"/>
    </source>
</evidence>
<dbReference type="AlphaFoldDB" id="A0AAI9T1A6"/>